<keyword evidence="1" id="KW-1133">Transmembrane helix</keyword>
<dbReference type="Gene3D" id="2.60.120.430">
    <property type="entry name" value="Galactose-binding lectin"/>
    <property type="match status" value="1"/>
</dbReference>
<gene>
    <name evidence="2" type="ORF">C3F09_00940</name>
</gene>
<name>A0A855X561_9BACT</name>
<feature type="transmembrane region" description="Helical" evidence="1">
    <location>
        <begin position="107"/>
        <end position="124"/>
    </location>
</feature>
<evidence type="ECO:0000313" key="2">
    <source>
        <dbReference type="EMBL" id="PWB76148.1"/>
    </source>
</evidence>
<evidence type="ECO:0000256" key="1">
    <source>
        <dbReference type="SAM" id="Phobius"/>
    </source>
</evidence>
<dbReference type="EMBL" id="PQAP01000004">
    <property type="protein sequence ID" value="PWB76148.1"/>
    <property type="molecule type" value="Genomic_DNA"/>
</dbReference>
<dbReference type="Proteomes" id="UP000250918">
    <property type="component" value="Unassembled WGS sequence"/>
</dbReference>
<sequence>MADTSGNTNKWLRIAVLIGAILALLLFLELYDPWKISLLWDEIFNFGHLPLFGLISLLLLRVVTLTANRPLPALRRYGYALAIALVLGALSEIVQIGGPRDADIFDFLRDAIGALSFLLIFFAFDPGTRNLAPPIPTGLKRVILLVVALLLIGGSAHSVASVGLAWLDRDRAFPTLLSFEHGWEQRFVYADSATATVVSNREINPGDSANHVLRVDFQTYTYTGLILQDLYPDWRGYRTLDFSVYSISPRTEQLRLRIDDREALNQRDDRFERIVDILPGRNQISVPLEEVQHGPPDGRSMDMSRIKRIVLFAASQPRHRFNLWFGDFVLK</sequence>
<accession>A0A855X561</accession>
<feature type="transmembrane region" description="Helical" evidence="1">
    <location>
        <begin position="77"/>
        <end position="95"/>
    </location>
</feature>
<protein>
    <recommendedName>
        <fullName evidence="4">VanZ-like domain-containing protein</fullName>
    </recommendedName>
</protein>
<comment type="caution">
    <text evidence="2">The sequence shown here is derived from an EMBL/GenBank/DDBJ whole genome shotgun (WGS) entry which is preliminary data.</text>
</comment>
<feature type="transmembrane region" description="Helical" evidence="1">
    <location>
        <begin position="144"/>
        <end position="167"/>
    </location>
</feature>
<reference evidence="2 3" key="1">
    <citation type="journal article" date="2018" name="ISME J.">
        <title>A methanotrophic archaeon couples anaerobic oxidation of methane to Fe(III) reduction.</title>
        <authorList>
            <person name="Cai C."/>
            <person name="Leu A.O."/>
            <person name="Xie G.J."/>
            <person name="Guo J."/>
            <person name="Feng Y."/>
            <person name="Zhao J.X."/>
            <person name="Tyson G.W."/>
            <person name="Yuan Z."/>
            <person name="Hu S."/>
        </authorList>
    </citation>
    <scope>NUCLEOTIDE SEQUENCE [LARGE SCALE GENOMIC DNA]</scope>
    <source>
        <strain evidence="2">FeB_12</strain>
    </source>
</reference>
<keyword evidence="1" id="KW-0472">Membrane</keyword>
<proteinExistence type="predicted"/>
<evidence type="ECO:0008006" key="4">
    <source>
        <dbReference type="Google" id="ProtNLM"/>
    </source>
</evidence>
<feature type="transmembrane region" description="Helical" evidence="1">
    <location>
        <begin position="12"/>
        <end position="31"/>
    </location>
</feature>
<evidence type="ECO:0000313" key="3">
    <source>
        <dbReference type="Proteomes" id="UP000250918"/>
    </source>
</evidence>
<keyword evidence="1" id="KW-0812">Transmembrane</keyword>
<organism evidence="2 3">
    <name type="scientific">candidate division GN15 bacterium</name>
    <dbReference type="NCBI Taxonomy" id="2072418"/>
    <lineage>
        <taxon>Bacteria</taxon>
        <taxon>candidate division GN15</taxon>
    </lineage>
</organism>
<dbReference type="AlphaFoldDB" id="A0A855X561"/>
<feature type="transmembrane region" description="Helical" evidence="1">
    <location>
        <begin position="43"/>
        <end position="65"/>
    </location>
</feature>